<dbReference type="InterPro" id="IPR011250">
    <property type="entry name" value="OMP/PagP_B-barrel"/>
</dbReference>
<gene>
    <name evidence="2" type="ORF">KI659_03150</name>
</gene>
<evidence type="ECO:0000313" key="2">
    <source>
        <dbReference type="EMBL" id="MBS9523005.1"/>
    </source>
</evidence>
<feature type="chain" id="PRO_5042900187" description="Outer membrane beta-barrel protein" evidence="1">
    <location>
        <begin position="21"/>
        <end position="196"/>
    </location>
</feature>
<dbReference type="RefSeq" id="WP_213943873.1">
    <property type="nucleotide sequence ID" value="NZ_JAHCMY010000001.1"/>
</dbReference>
<protein>
    <recommendedName>
        <fullName evidence="4">Outer membrane beta-barrel protein</fullName>
    </recommendedName>
</protein>
<dbReference type="AlphaFoldDB" id="A0AAP2CI51"/>
<keyword evidence="3" id="KW-1185">Reference proteome</keyword>
<reference evidence="2 3" key="1">
    <citation type="submission" date="2021-05" db="EMBL/GenBank/DDBJ databases">
        <authorList>
            <person name="Zhang Z.D."/>
            <person name="Osman G."/>
        </authorList>
    </citation>
    <scope>NUCLEOTIDE SEQUENCE [LARGE SCALE GENOMIC DNA]</scope>
    <source>
        <strain evidence="2 3">KCTC 32217</strain>
    </source>
</reference>
<dbReference type="Proteomes" id="UP001319104">
    <property type="component" value="Unassembled WGS sequence"/>
</dbReference>
<keyword evidence="1" id="KW-0732">Signal</keyword>
<evidence type="ECO:0008006" key="4">
    <source>
        <dbReference type="Google" id="ProtNLM"/>
    </source>
</evidence>
<sequence>MKKVIFTLIAFMFCLGLSFAQVDPRQSPPPTSAAVGSSPVQAGNWIVGGSIGSLGYNFTTESFGLVLNPRAGYFLMDDLAVGLGVTVGLTTVPNFENIWSYGVTPFVRYYFPEGATATSRFFGEAEAGLAGSTEASDASFLAGLRLGYAHFISNNVAIEGTFGYTYSRANINTGAAVTGLAVGLGFQIYLPGKANR</sequence>
<accession>A0AAP2CI51</accession>
<evidence type="ECO:0000256" key="1">
    <source>
        <dbReference type="SAM" id="SignalP"/>
    </source>
</evidence>
<feature type="signal peptide" evidence="1">
    <location>
        <begin position="1"/>
        <end position="20"/>
    </location>
</feature>
<evidence type="ECO:0000313" key="3">
    <source>
        <dbReference type="Proteomes" id="UP001319104"/>
    </source>
</evidence>
<proteinExistence type="predicted"/>
<dbReference type="EMBL" id="JAHCMY010000001">
    <property type="protein sequence ID" value="MBS9523005.1"/>
    <property type="molecule type" value="Genomic_DNA"/>
</dbReference>
<comment type="caution">
    <text evidence="2">The sequence shown here is derived from an EMBL/GenBank/DDBJ whole genome shotgun (WGS) entry which is preliminary data.</text>
</comment>
<dbReference type="SUPFAM" id="SSF56925">
    <property type="entry name" value="OMPA-like"/>
    <property type="match status" value="1"/>
</dbReference>
<name>A0AAP2CI51_9BACT</name>
<organism evidence="2 3">
    <name type="scientific">Litoribacter ruber</name>
    <dbReference type="NCBI Taxonomy" id="702568"/>
    <lineage>
        <taxon>Bacteria</taxon>
        <taxon>Pseudomonadati</taxon>
        <taxon>Bacteroidota</taxon>
        <taxon>Cytophagia</taxon>
        <taxon>Cytophagales</taxon>
        <taxon>Cyclobacteriaceae</taxon>
        <taxon>Litoribacter</taxon>
    </lineage>
</organism>